<feature type="binding site" evidence="5">
    <location>
        <position position="271"/>
    </location>
    <ligand>
        <name>glyoxylate</name>
        <dbReference type="ChEBI" id="CHEBI:36655"/>
    </ligand>
</feature>
<feature type="binding site" evidence="5">
    <location>
        <position position="269"/>
    </location>
    <ligand>
        <name>FMN</name>
        <dbReference type="ChEBI" id="CHEBI:58210"/>
    </ligand>
</feature>
<evidence type="ECO:0000313" key="10">
    <source>
        <dbReference type="Proteomes" id="UP000247602"/>
    </source>
</evidence>
<dbReference type="InterPro" id="IPR012133">
    <property type="entry name" value="Alpha-hydoxy_acid_DH_FMN"/>
</dbReference>
<sequence>MASAQEPTTGPRLTQRRRAAGEPAHPADPAYLDLDALERQARELLPPDVVDHFAGGADRETTLGEATAAWRAWRLRPRVLTDVGPVALATTLLGTDVATPVGIAPWAHQAMAHPEGERATARGAAATGALVTVSTSSTTSLEDVAAVRPTGPRWFQLYRLHSPAHTDDLARRAGRAGYTALVLTADLPVLGRRLRDLRNDFALPAGLPLPHHPPADGTGPAPAGTPRWTTADIARFADLSGLPVVVKGVLRGDDAARCVAAGASAVWVSTHGGRQADPVVASAAALPEVVEAVGTEAEVYADGGIRSGSDVLTALALGARAVFVGRPAIWGLATGGADGVARVIGGLTGELAHTMALCGLDDVRAVGRDAVARAAWR</sequence>
<dbReference type="InterPro" id="IPR037396">
    <property type="entry name" value="FMN_HAD"/>
</dbReference>
<dbReference type="RefSeq" id="WP_110552271.1">
    <property type="nucleotide sequence ID" value="NZ_JACIBU010000001.1"/>
</dbReference>
<dbReference type="FunFam" id="3.20.20.70:FF:000056">
    <property type="entry name" value="hydroxyacid oxidase 2"/>
    <property type="match status" value="1"/>
</dbReference>
<comment type="cofactor">
    <cofactor evidence="1">
        <name>FMN</name>
        <dbReference type="ChEBI" id="CHEBI:58210"/>
    </cofactor>
</comment>
<comment type="similarity">
    <text evidence="3">Belongs to the FMN-dependent alpha-hydroxy acid dehydrogenase family.</text>
</comment>
<feature type="binding site" evidence="5">
    <location>
        <begin position="302"/>
        <end position="306"/>
    </location>
    <ligand>
        <name>FMN</name>
        <dbReference type="ChEBI" id="CHEBI:58210"/>
    </ligand>
</feature>
<dbReference type="AlphaFoldDB" id="A0A323VPF2"/>
<dbReference type="GO" id="GO:0016491">
    <property type="term" value="F:oxidoreductase activity"/>
    <property type="evidence" value="ECO:0007669"/>
    <property type="project" value="UniProtKB-KW"/>
</dbReference>
<evidence type="ECO:0000259" key="7">
    <source>
        <dbReference type="PROSITE" id="PS51349"/>
    </source>
</evidence>
<evidence type="ECO:0000256" key="1">
    <source>
        <dbReference type="ARBA" id="ARBA00001917"/>
    </source>
</evidence>
<evidence type="ECO:0000256" key="4">
    <source>
        <dbReference type="PIRSR" id="PIRSR000138-1"/>
    </source>
</evidence>
<feature type="active site" description="Proton acceptor" evidence="4">
    <location>
        <position position="271"/>
    </location>
</feature>
<feature type="binding site" evidence="5">
    <location>
        <position position="184"/>
    </location>
    <ligand>
        <name>FMN</name>
        <dbReference type="ChEBI" id="CHEBI:58210"/>
    </ligand>
</feature>
<keyword evidence="10" id="KW-1185">Reference proteome</keyword>
<feature type="binding site" evidence="5">
    <location>
        <position position="247"/>
    </location>
    <ligand>
        <name>FMN</name>
        <dbReference type="ChEBI" id="CHEBI:58210"/>
    </ligand>
</feature>
<evidence type="ECO:0000256" key="3">
    <source>
        <dbReference type="ARBA" id="ARBA00024042"/>
    </source>
</evidence>
<feature type="binding site" evidence="5">
    <location>
        <begin position="325"/>
        <end position="326"/>
    </location>
    <ligand>
        <name>FMN</name>
        <dbReference type="ChEBI" id="CHEBI:58210"/>
    </ligand>
</feature>
<dbReference type="GO" id="GO:0010181">
    <property type="term" value="F:FMN binding"/>
    <property type="evidence" value="ECO:0007669"/>
    <property type="project" value="InterPro"/>
</dbReference>
<dbReference type="Gene3D" id="3.20.20.70">
    <property type="entry name" value="Aldolase class I"/>
    <property type="match status" value="1"/>
</dbReference>
<dbReference type="InterPro" id="IPR000262">
    <property type="entry name" value="FMN-dep_DH"/>
</dbReference>
<keyword evidence="5" id="KW-0288">FMN</keyword>
<dbReference type="Proteomes" id="UP000580718">
    <property type="component" value="Unassembled WGS sequence"/>
</dbReference>
<evidence type="ECO:0000256" key="2">
    <source>
        <dbReference type="ARBA" id="ARBA00023002"/>
    </source>
</evidence>
<dbReference type="InterPro" id="IPR013785">
    <property type="entry name" value="Aldolase_TIM"/>
</dbReference>
<evidence type="ECO:0000313" key="11">
    <source>
        <dbReference type="Proteomes" id="UP000580718"/>
    </source>
</evidence>
<feature type="binding site" evidence="5">
    <location>
        <begin position="105"/>
        <end position="107"/>
    </location>
    <ligand>
        <name>FMN</name>
        <dbReference type="ChEBI" id="CHEBI:58210"/>
    </ligand>
</feature>
<dbReference type="OrthoDB" id="9770452at2"/>
<dbReference type="EC" id="1.1.3.46" evidence="8"/>
<comment type="caution">
    <text evidence="9">The sequence shown here is derived from an EMBL/GenBank/DDBJ whole genome shotgun (WGS) entry which is preliminary data.</text>
</comment>
<organism evidence="9 10">
    <name type="scientific">Modestobacter versicolor</name>
    <dbReference type="NCBI Taxonomy" id="429133"/>
    <lineage>
        <taxon>Bacteria</taxon>
        <taxon>Bacillati</taxon>
        <taxon>Actinomycetota</taxon>
        <taxon>Actinomycetes</taxon>
        <taxon>Geodermatophilales</taxon>
        <taxon>Geodermatophilaceae</taxon>
        <taxon>Modestobacter</taxon>
    </lineage>
</organism>
<dbReference type="Proteomes" id="UP000247602">
    <property type="component" value="Unassembled WGS sequence"/>
</dbReference>
<dbReference type="Pfam" id="PF01070">
    <property type="entry name" value="FMN_dh"/>
    <property type="match status" value="1"/>
</dbReference>
<keyword evidence="2 8" id="KW-0560">Oxidoreductase</keyword>
<feature type="domain" description="FMN hydroxy acid dehydrogenase" evidence="7">
    <location>
        <begin position="26"/>
        <end position="376"/>
    </location>
</feature>
<dbReference type="PANTHER" id="PTHR10578:SF143">
    <property type="entry name" value="FMN-DEPENDENT ALPHA-HYDROXY ACID DEHYDROGENASE PB1A11.03"/>
    <property type="match status" value="1"/>
</dbReference>
<dbReference type="EMBL" id="QKNV01000095">
    <property type="protein sequence ID" value="PZA21348.1"/>
    <property type="molecule type" value="Genomic_DNA"/>
</dbReference>
<name>A0A323VPF2_9ACTN</name>
<evidence type="ECO:0000313" key="9">
    <source>
        <dbReference type="EMBL" id="PZA21348.1"/>
    </source>
</evidence>
<dbReference type="EMBL" id="JACIBU010000001">
    <property type="protein sequence ID" value="MBB3675663.1"/>
    <property type="molecule type" value="Genomic_DNA"/>
</dbReference>
<evidence type="ECO:0000256" key="5">
    <source>
        <dbReference type="PIRSR" id="PIRSR000138-2"/>
    </source>
</evidence>
<proteinExistence type="inferred from homology"/>
<keyword evidence="5" id="KW-0285">Flavoprotein</keyword>
<protein>
    <submittedName>
        <fullName evidence="8">4-hydroxymandelate oxidase</fullName>
        <ecNumber evidence="8">1.1.3.46</ecNumber>
    </submittedName>
    <submittedName>
        <fullName evidence="9">Alpha-hydroxy-acid oxidizing protein</fullName>
    </submittedName>
</protein>
<dbReference type="PIRSF" id="PIRSF000138">
    <property type="entry name" value="Al-hdrx_acd_dh"/>
    <property type="match status" value="1"/>
</dbReference>
<dbReference type="SUPFAM" id="SSF51395">
    <property type="entry name" value="FMN-linked oxidoreductases"/>
    <property type="match status" value="1"/>
</dbReference>
<dbReference type="GO" id="GO:0005737">
    <property type="term" value="C:cytoplasm"/>
    <property type="evidence" value="ECO:0007669"/>
    <property type="project" value="UniProtKB-ARBA"/>
</dbReference>
<feature type="binding site" evidence="5">
    <location>
        <position position="156"/>
    </location>
    <ligand>
        <name>FMN</name>
        <dbReference type="ChEBI" id="CHEBI:58210"/>
    </ligand>
</feature>
<feature type="binding site" evidence="5">
    <location>
        <position position="274"/>
    </location>
    <ligand>
        <name>glyoxylate</name>
        <dbReference type="ChEBI" id="CHEBI:36655"/>
    </ligand>
</feature>
<reference evidence="8 11" key="2">
    <citation type="submission" date="2020-08" db="EMBL/GenBank/DDBJ databases">
        <title>Sequencing the genomes of 1000 actinobacteria strains.</title>
        <authorList>
            <person name="Klenk H.-P."/>
        </authorList>
    </citation>
    <scope>NUCLEOTIDE SEQUENCE [LARGE SCALE GENOMIC DNA]</scope>
    <source>
        <strain evidence="8 11">DSM 16678</strain>
    </source>
</reference>
<feature type="binding site" evidence="5">
    <location>
        <position position="134"/>
    </location>
    <ligand>
        <name>FMN</name>
        <dbReference type="ChEBI" id="CHEBI:58210"/>
    </ligand>
</feature>
<dbReference type="CDD" id="cd02809">
    <property type="entry name" value="alpha_hydroxyacid_oxid_FMN"/>
    <property type="match status" value="1"/>
</dbReference>
<feature type="compositionally biased region" description="Polar residues" evidence="6">
    <location>
        <begin position="1"/>
        <end position="12"/>
    </location>
</feature>
<feature type="binding site" evidence="5">
    <location>
        <position position="193"/>
    </location>
    <ligand>
        <name>glyoxylate</name>
        <dbReference type="ChEBI" id="CHEBI:36655"/>
    </ligand>
</feature>
<gene>
    <name evidence="9" type="ORF">DMO24_10680</name>
    <name evidence="8" type="ORF">FHX36_001398</name>
</gene>
<reference evidence="9 10" key="1">
    <citation type="submission" date="2018-06" db="EMBL/GenBank/DDBJ databases">
        <title>Draft genome sequence of Modestobacter versicolor CP153-2.</title>
        <authorList>
            <person name="Gundlapally S.R."/>
        </authorList>
    </citation>
    <scope>NUCLEOTIDE SEQUENCE [LARGE SCALE GENOMIC DNA]</scope>
    <source>
        <strain evidence="9 10">CP153-2</strain>
    </source>
</reference>
<dbReference type="PANTHER" id="PTHR10578">
    <property type="entry name" value="S -2-HYDROXY-ACID OXIDASE-RELATED"/>
    <property type="match status" value="1"/>
</dbReference>
<accession>A0A323VPF2</accession>
<dbReference type="PROSITE" id="PS51349">
    <property type="entry name" value="FMN_HYDROXY_ACID_DH_2"/>
    <property type="match status" value="1"/>
</dbReference>
<feature type="region of interest" description="Disordered" evidence="6">
    <location>
        <begin position="1"/>
        <end position="29"/>
    </location>
</feature>
<evidence type="ECO:0000313" key="8">
    <source>
        <dbReference type="EMBL" id="MBB3675663.1"/>
    </source>
</evidence>
<feature type="binding site" evidence="5">
    <location>
        <position position="158"/>
    </location>
    <ligand>
        <name>FMN</name>
        <dbReference type="ChEBI" id="CHEBI:58210"/>
    </ligand>
</feature>
<evidence type="ECO:0000256" key="6">
    <source>
        <dbReference type="SAM" id="MobiDB-lite"/>
    </source>
</evidence>